<evidence type="ECO:0000256" key="1">
    <source>
        <dbReference type="ARBA" id="ARBA00009981"/>
    </source>
</evidence>
<dbReference type="EMBL" id="CAFBOZ010000106">
    <property type="protein sequence ID" value="CAB5004118.1"/>
    <property type="molecule type" value="Genomic_DNA"/>
</dbReference>
<proteinExistence type="inferred from homology"/>
<gene>
    <name evidence="2" type="ORF">UFOPK3992_00857</name>
</gene>
<organism evidence="2">
    <name type="scientific">freshwater metagenome</name>
    <dbReference type="NCBI Taxonomy" id="449393"/>
    <lineage>
        <taxon>unclassified sequences</taxon>
        <taxon>metagenomes</taxon>
        <taxon>ecological metagenomes</taxon>
    </lineage>
</organism>
<evidence type="ECO:0000313" key="2">
    <source>
        <dbReference type="EMBL" id="CAB5004118.1"/>
    </source>
</evidence>
<name>A0A6J7PG62_9ZZZZ</name>
<dbReference type="NCBIfam" id="TIGR01552">
    <property type="entry name" value="phd_fam"/>
    <property type="match status" value="1"/>
</dbReference>
<dbReference type="SUPFAM" id="SSF143120">
    <property type="entry name" value="YefM-like"/>
    <property type="match status" value="1"/>
</dbReference>
<dbReference type="PANTHER" id="PTHR35377">
    <property type="entry name" value="ANTITOXIN VAPB49-RELATED-RELATED"/>
    <property type="match status" value="1"/>
</dbReference>
<reference evidence="2" key="1">
    <citation type="submission" date="2020-05" db="EMBL/GenBank/DDBJ databases">
        <authorList>
            <person name="Chiriac C."/>
            <person name="Salcher M."/>
            <person name="Ghai R."/>
            <person name="Kavagutti S V."/>
        </authorList>
    </citation>
    <scope>NUCLEOTIDE SEQUENCE</scope>
</reference>
<comment type="similarity">
    <text evidence="1">Belongs to the phD/YefM antitoxin family.</text>
</comment>
<dbReference type="InterPro" id="IPR036165">
    <property type="entry name" value="YefM-like_sf"/>
</dbReference>
<dbReference type="Pfam" id="PF02604">
    <property type="entry name" value="PhdYeFM_antitox"/>
    <property type="match status" value="1"/>
</dbReference>
<dbReference type="AlphaFoldDB" id="A0A6J7PG62"/>
<accession>A0A6J7PG62</accession>
<dbReference type="InterPro" id="IPR051416">
    <property type="entry name" value="phD-YefM_TA_antitoxins"/>
</dbReference>
<dbReference type="Gene3D" id="3.40.1620.10">
    <property type="entry name" value="YefM-like domain"/>
    <property type="match status" value="1"/>
</dbReference>
<dbReference type="InterPro" id="IPR006442">
    <property type="entry name" value="Antitoxin_Phd/YefM"/>
</dbReference>
<sequence>MEQVNVLEAKTQLSALLARVEAGEEIVIARAGVPVAKLVPIPPERKPRVPGAWKGRYNLPDNWEELWAESDKLVLEMFEESLAQDDE</sequence>
<protein>
    <submittedName>
        <fullName evidence="2">Unannotated protein</fullName>
    </submittedName>
</protein>